<accession>A0A2H5EV70</accession>
<sequence length="133" mass="13817">MKTVSLFAIATIATLGLAACEEGAAPPVPEPAAGPIDAPGSLNGTYNLRASDCTDQGAPETRLTIEGNKFNFYESACTVAASEPGTSSTQVTLSCAGEGEQRNRVVELQNRPGELRLTDDSTTLTYFKCEAGA</sequence>
<feature type="chain" id="PRO_5014159281" description="Lipoprotein" evidence="1">
    <location>
        <begin position="19"/>
        <end position="133"/>
    </location>
</feature>
<dbReference type="KEGG" id="pzh:CX676_02690"/>
<keyword evidence="3" id="KW-1185">Reference proteome</keyword>
<evidence type="ECO:0000256" key="1">
    <source>
        <dbReference type="SAM" id="SignalP"/>
    </source>
</evidence>
<gene>
    <name evidence="2" type="ORF">CX676_02690</name>
</gene>
<dbReference type="RefSeq" id="WP_101751240.1">
    <property type="nucleotide sequence ID" value="NZ_CP025430.1"/>
</dbReference>
<evidence type="ECO:0000313" key="3">
    <source>
        <dbReference type="Proteomes" id="UP000234530"/>
    </source>
</evidence>
<protein>
    <recommendedName>
        <fullName evidence="4">Lipoprotein</fullName>
    </recommendedName>
</protein>
<dbReference type="PROSITE" id="PS51257">
    <property type="entry name" value="PROKAR_LIPOPROTEIN"/>
    <property type="match status" value="1"/>
</dbReference>
<organism evidence="2 3">
    <name type="scientific">Paracoccus zhejiangensis</name>
    <dbReference type="NCBI Taxonomy" id="1077935"/>
    <lineage>
        <taxon>Bacteria</taxon>
        <taxon>Pseudomonadati</taxon>
        <taxon>Pseudomonadota</taxon>
        <taxon>Alphaproteobacteria</taxon>
        <taxon>Rhodobacterales</taxon>
        <taxon>Paracoccaceae</taxon>
        <taxon>Paracoccus</taxon>
    </lineage>
</organism>
<dbReference type="EMBL" id="CP025430">
    <property type="protein sequence ID" value="AUH63198.1"/>
    <property type="molecule type" value="Genomic_DNA"/>
</dbReference>
<reference evidence="2 3" key="1">
    <citation type="journal article" date="2013" name="Antonie Van Leeuwenhoek">
        <title>Paracoccus zhejiangensis sp. nov., isolated from activated sludge in wastewater-treatment system.</title>
        <authorList>
            <person name="Wu Z.G."/>
            <person name="Zhang D.F."/>
            <person name="Liu Y.L."/>
            <person name="Wang F."/>
            <person name="Jiang X."/>
            <person name="Li C."/>
            <person name="Li S.P."/>
            <person name="Hong Q."/>
            <person name="Li W.J."/>
        </authorList>
    </citation>
    <scope>NUCLEOTIDE SEQUENCE [LARGE SCALE GENOMIC DNA]</scope>
    <source>
        <strain evidence="2 3">J6</strain>
    </source>
</reference>
<name>A0A2H5EV70_9RHOB</name>
<dbReference type="OrthoDB" id="7778024at2"/>
<dbReference type="AlphaFoldDB" id="A0A2H5EV70"/>
<evidence type="ECO:0008006" key="4">
    <source>
        <dbReference type="Google" id="ProtNLM"/>
    </source>
</evidence>
<dbReference type="Proteomes" id="UP000234530">
    <property type="component" value="Chromosome"/>
</dbReference>
<feature type="signal peptide" evidence="1">
    <location>
        <begin position="1"/>
        <end position="18"/>
    </location>
</feature>
<keyword evidence="1" id="KW-0732">Signal</keyword>
<proteinExistence type="predicted"/>
<evidence type="ECO:0000313" key="2">
    <source>
        <dbReference type="EMBL" id="AUH63198.1"/>
    </source>
</evidence>